<evidence type="ECO:0000256" key="4">
    <source>
        <dbReference type="ARBA" id="ARBA00022490"/>
    </source>
</evidence>
<dbReference type="Pfam" id="PF23936">
    <property type="entry name" value="HB_ELP1"/>
    <property type="match status" value="1"/>
</dbReference>
<gene>
    <name evidence="13" type="ORF">SASPL_118222</name>
</gene>
<comment type="subcellular location">
    <subcellularLocation>
        <location evidence="1">Cytoplasm</location>
    </subcellularLocation>
</comment>
<dbReference type="InterPro" id="IPR056169">
    <property type="entry name" value="HB_ELP1"/>
</dbReference>
<organism evidence="13">
    <name type="scientific">Salvia splendens</name>
    <name type="common">Scarlet sage</name>
    <dbReference type="NCBI Taxonomy" id="180675"/>
    <lineage>
        <taxon>Eukaryota</taxon>
        <taxon>Viridiplantae</taxon>
        <taxon>Streptophyta</taxon>
        <taxon>Embryophyta</taxon>
        <taxon>Tracheophyta</taxon>
        <taxon>Spermatophyta</taxon>
        <taxon>Magnoliopsida</taxon>
        <taxon>eudicotyledons</taxon>
        <taxon>Gunneridae</taxon>
        <taxon>Pentapetalae</taxon>
        <taxon>asterids</taxon>
        <taxon>lamiids</taxon>
        <taxon>Lamiales</taxon>
        <taxon>Lamiaceae</taxon>
        <taxon>Nepetoideae</taxon>
        <taxon>Mentheae</taxon>
        <taxon>Salviinae</taxon>
        <taxon>Salvia</taxon>
        <taxon>Salvia subgen. Calosphace</taxon>
        <taxon>core Calosphace</taxon>
    </lineage>
</organism>
<proteinExistence type="inferred from homology"/>
<dbReference type="InterPro" id="IPR056165">
    <property type="entry name" value="Beta-prop_ELP1_2nd"/>
</dbReference>
<evidence type="ECO:0000313" key="13">
    <source>
        <dbReference type="EMBL" id="KAG6421665.1"/>
    </source>
</evidence>
<evidence type="ECO:0000256" key="5">
    <source>
        <dbReference type="ARBA" id="ARBA00022694"/>
    </source>
</evidence>
<dbReference type="Pfam" id="PF23878">
    <property type="entry name" value="TPR_ELP1"/>
    <property type="match status" value="1"/>
</dbReference>
<dbReference type="Proteomes" id="UP000298416">
    <property type="component" value="Unassembled WGS sequence"/>
</dbReference>
<keyword evidence="5" id="KW-0819">tRNA processing</keyword>
<evidence type="ECO:0000259" key="10">
    <source>
        <dbReference type="Pfam" id="PF23878"/>
    </source>
</evidence>
<reference evidence="13" key="2">
    <citation type="submission" date="2020-08" db="EMBL/GenBank/DDBJ databases">
        <title>Plant Genome Project.</title>
        <authorList>
            <person name="Zhang R.-G."/>
        </authorList>
    </citation>
    <scope>NUCLEOTIDE SEQUENCE</scope>
    <source>
        <strain evidence="13">Huo1</strain>
        <tissue evidence="13">Leaf</tissue>
    </source>
</reference>
<dbReference type="GO" id="GO:0002926">
    <property type="term" value="P:tRNA wobble base 5-methoxycarbonylmethyl-2-thiouridinylation"/>
    <property type="evidence" value="ECO:0007669"/>
    <property type="project" value="TreeGrafter"/>
</dbReference>
<comment type="similarity">
    <text evidence="3">Belongs to the ELP1/IKA1 family.</text>
</comment>
<keyword evidence="4" id="KW-0963">Cytoplasm</keyword>
<dbReference type="InterPro" id="IPR056167">
    <property type="entry name" value="A-sol_ELP1"/>
</dbReference>
<dbReference type="InterPro" id="IPR015943">
    <property type="entry name" value="WD40/YVTN_repeat-like_dom_sf"/>
</dbReference>
<dbReference type="InterPro" id="IPR056164">
    <property type="entry name" value="Beta-prop_ELP1_1st"/>
</dbReference>
<dbReference type="Pfam" id="PF23797">
    <property type="entry name" value="Beta-prop_ELP1_2nd"/>
    <property type="match status" value="1"/>
</dbReference>
<comment type="pathway">
    <text evidence="2">tRNA modification; 5-methoxycarbonylmethyl-2-thiouridine-tRNA biosynthesis.</text>
</comment>
<dbReference type="PANTHER" id="PTHR12747:SF0">
    <property type="entry name" value="ELONGATOR COMPLEX PROTEIN 1"/>
    <property type="match status" value="1"/>
</dbReference>
<feature type="region of interest" description="Disordered" evidence="7">
    <location>
        <begin position="1532"/>
        <end position="1574"/>
    </location>
</feature>
<dbReference type="Gene3D" id="2.130.10.10">
    <property type="entry name" value="YVTN repeat-like/Quinoprotein amine dehydrogenase"/>
    <property type="match status" value="1"/>
</dbReference>
<reference evidence="13" key="1">
    <citation type="submission" date="2018-01" db="EMBL/GenBank/DDBJ databases">
        <authorList>
            <person name="Mao J.F."/>
        </authorList>
    </citation>
    <scope>NUCLEOTIDE SEQUENCE</scope>
    <source>
        <strain evidence="13">Huo1</strain>
        <tissue evidence="13">Leaf</tissue>
    </source>
</reference>
<feature type="compositionally biased region" description="Polar residues" evidence="7">
    <location>
        <begin position="1532"/>
        <end position="1557"/>
    </location>
</feature>
<dbReference type="GO" id="GO:0000049">
    <property type="term" value="F:tRNA binding"/>
    <property type="evidence" value="ECO:0007669"/>
    <property type="project" value="TreeGrafter"/>
</dbReference>
<evidence type="ECO:0000256" key="3">
    <source>
        <dbReference type="ARBA" id="ARBA00006086"/>
    </source>
</evidence>
<accession>A0A8X8XWC2</accession>
<dbReference type="InterPro" id="IPR006912">
    <property type="entry name" value="Harbinger_derived_prot"/>
</dbReference>
<dbReference type="InterPro" id="IPR056166">
    <property type="entry name" value="TPR_ELP1"/>
</dbReference>
<evidence type="ECO:0000256" key="7">
    <source>
        <dbReference type="SAM" id="MobiDB-lite"/>
    </source>
</evidence>
<evidence type="ECO:0000313" key="14">
    <source>
        <dbReference type="Proteomes" id="UP000298416"/>
    </source>
</evidence>
<dbReference type="Pfam" id="PF23925">
    <property type="entry name" value="A-sol_ELP1"/>
    <property type="match status" value="1"/>
</dbReference>
<feature type="domain" description="ELP1 N-terminal second beta-propeller" evidence="9">
    <location>
        <begin position="718"/>
        <end position="1040"/>
    </location>
</feature>
<dbReference type="SUPFAM" id="SSF50978">
    <property type="entry name" value="WD40 repeat-like"/>
    <property type="match status" value="1"/>
</dbReference>
<dbReference type="EMBL" id="PNBA02000006">
    <property type="protein sequence ID" value="KAG6421665.1"/>
    <property type="molecule type" value="Genomic_DNA"/>
</dbReference>
<evidence type="ECO:0000259" key="12">
    <source>
        <dbReference type="Pfam" id="PF23936"/>
    </source>
</evidence>
<feature type="domain" description="ELP1 three-helical bundle" evidence="12">
    <location>
        <begin position="1468"/>
        <end position="1622"/>
    </location>
</feature>
<evidence type="ECO:0000256" key="2">
    <source>
        <dbReference type="ARBA" id="ARBA00005043"/>
    </source>
</evidence>
<evidence type="ECO:0000259" key="8">
    <source>
        <dbReference type="Pfam" id="PF04762"/>
    </source>
</evidence>
<dbReference type="Pfam" id="PF04827">
    <property type="entry name" value="Plant_tran"/>
    <property type="match status" value="1"/>
</dbReference>
<name>A0A8X8XWC2_SALSN</name>
<dbReference type="GO" id="GO:0033588">
    <property type="term" value="C:elongator holoenzyme complex"/>
    <property type="evidence" value="ECO:0007669"/>
    <property type="project" value="InterPro"/>
</dbReference>
<evidence type="ECO:0000259" key="9">
    <source>
        <dbReference type="Pfam" id="PF23797"/>
    </source>
</evidence>
<dbReference type="PANTHER" id="PTHR12747">
    <property type="entry name" value="ELONGATOR COMPLEX PROTEIN 1"/>
    <property type="match status" value="1"/>
</dbReference>
<dbReference type="InterPro" id="IPR036322">
    <property type="entry name" value="WD40_repeat_dom_sf"/>
</dbReference>
<feature type="domain" description="ELP1 alpha-solenoid" evidence="11">
    <location>
        <begin position="1065"/>
        <end position="1285"/>
    </location>
</feature>
<dbReference type="GO" id="GO:0005829">
    <property type="term" value="C:cytosol"/>
    <property type="evidence" value="ECO:0007669"/>
    <property type="project" value="TreeGrafter"/>
</dbReference>
<dbReference type="InterPro" id="IPR006849">
    <property type="entry name" value="Elp1"/>
</dbReference>
<dbReference type="Pfam" id="PF04762">
    <property type="entry name" value="Beta-prop_ELP1_1st"/>
    <property type="match status" value="2"/>
</dbReference>
<feature type="domain" description="ELP1 first N-terminal beta-propeller" evidence="8">
    <location>
        <begin position="530"/>
        <end position="684"/>
    </location>
</feature>
<keyword evidence="14" id="KW-1185">Reference proteome</keyword>
<evidence type="ECO:0000256" key="6">
    <source>
        <dbReference type="ARBA" id="ARBA00029535"/>
    </source>
</evidence>
<feature type="domain" description="ELP1 TPR" evidence="10">
    <location>
        <begin position="1294"/>
        <end position="1454"/>
    </location>
</feature>
<evidence type="ECO:0000256" key="1">
    <source>
        <dbReference type="ARBA" id="ARBA00004496"/>
    </source>
</evidence>
<feature type="domain" description="ELP1 first N-terminal beta-propeller" evidence="8">
    <location>
        <begin position="355"/>
        <end position="514"/>
    </location>
</feature>
<comment type="caution">
    <text evidence="13">The sequence shown here is derived from an EMBL/GenBank/DDBJ whole genome shotgun (WGS) entry which is preliminary data.</text>
</comment>
<sequence>MPPRQRFFESEMSRLLEEAVPAIQEEINNEVERYQAVISSLYEQQIRMFRRRFRMRRPLFLRVVNAVVARDSYFCQTTDAVGRQSISMLQKCTSAIRQLAYGTTSDMFDEYLHVGEHTGRECLAKFCRAVVEAFKDTYLRKQTTDDWKNCPTAWGGQYTSGHKGTHPTIVLEAVADQRLWIWHAYFGVAGSNNDLNVLNESPLFNDLCVGRAPNVEFTANHRRYCMGYYLVHYLLALKIPASLQGRSSIAKGKRRLRKDVERAFGVLQARWAIVKGAARENVTLWSDDPLAFTATDYVVTAPPVQGLPPDIRNVMARSAVMRQEEQHTRLQADLIEEFWTLTNLLHSAAASVVNMKNLKFSWEVWSEVQLRKEQGDESLRLATFDIERSRLFFASTANFIYTTQLPSPQTEGAWNKSSAPAATRLDLETGDVITCLDYLMEKESLVIGTSRGHLLLYSVDDGVTEIVGQVEGGVACISPSPDGDLLAIMTGFGQILVMNLDWDLLYEMPLDDAPEGVDVHGSAFSVDCFSEASISWRGDGKFFASLSKVHDSLSFHKKLKVWERDSGALHSVSDPKPFMGSVIDWNQIGAKIATMYDQNEEKKCPSIVLYEKNGLERSSFSINEGIDVTVEFLKFNCNSDLLAAVVRGETVDTLKIWHFSNNRWYTKQEIRYSKEDGIKFMWDLTNPLKLICWSLDGRIITCKFVWVTAVMGNSIAFVIDGSKVLVTPFSLSLMPPPMYFLEFEFPCAVRDITTYSRTSNNRLAASLSDGSLCIVELPLLDEWDELEGQTFRVEASDSGINIGPLLHLAWLDSHTLLGVSTLDSSHSNFSNRNFLDGDVRTRHYLHGIEISCSEDRVSGSMTCSGWQAEALNHMHLEGVVAGIVCNPLTSCSAFVQFEGGKIFECTSKLGVNRGVSLQRCDEMDFLSSCPWMDIAPVEGHTREKPLLLGLDDNGKLHLEGRILCNNCSSFSTYSSSGDGMITHVVITTKQDLLFIVDVGDIVRGELEKNYENFQPVVAKNRKGENESIFINTWEKGAEIVGVLHGDGSAVILQTTRGNLECVYPRKLVLVSIINVLANRRFKDALQMVRRHRIDFNIIVDHCGWQTFTELAADFVVQVGNLNYVTEFVCAIKGEDVMETHYKDYTSLPCIKRDKVVRYGESKSADGDNKVSSVLLAVRNALEDKIEETPARELSILTTLARSSPPALEEALRRIKIIRELELSAANDTKRPYPSSEESLKHLLWLSESEAVFEAALGLYDLNLAAIVALNSQKDPKEFLPLLQELECMPKLLMQYNIDLKLQRYESALRHIVSAGDSYYEDSLNLMSKVPELYPIGLQLITSDKKQQVLEAWGDHLNATKCFEDAATTYLCCPCLEKALKAYRAGGNWTGVLTVAGLMKVGKDDLLQLARELSEELQALGKPRDAAKILLEYCCDVYNGVSLLVDARSWEEALRIAFLHRRDDLVLVVKDASLDCASVLMGEYNEGVEKVGKYLTRYLAVRQRRLLLAATIKSEERLEGYLDDETASQASSNFSGMSAYTTGSRRGSTAPTSISTSTKGRDRQRNRGKIRAGSPDEEAALVEHLKGMSLAEGAKHELKSLLICLVMLGEEDTARKLQHTAEKFQVSQTAAVKLADDLMPIDSIDEQAFNLEIYIQTVQKEVQNSDAFSWKSKVLG</sequence>
<protein>
    <recommendedName>
        <fullName evidence="6">Elongator complex protein 1</fullName>
    </recommendedName>
</protein>
<evidence type="ECO:0000259" key="11">
    <source>
        <dbReference type="Pfam" id="PF23925"/>
    </source>
</evidence>